<dbReference type="InterPro" id="IPR003594">
    <property type="entry name" value="HATPase_dom"/>
</dbReference>
<name>A0A2G9Z0M0_9BACT</name>
<keyword evidence="4" id="KW-1003">Cell membrane</keyword>
<dbReference type="InterPro" id="IPR036097">
    <property type="entry name" value="HisK_dim/P_sf"/>
</dbReference>
<dbReference type="GO" id="GO:0000155">
    <property type="term" value="F:phosphorelay sensor kinase activity"/>
    <property type="evidence" value="ECO:0007669"/>
    <property type="project" value="InterPro"/>
</dbReference>
<dbReference type="Gene3D" id="1.10.287.130">
    <property type="match status" value="1"/>
</dbReference>
<evidence type="ECO:0000256" key="12">
    <source>
        <dbReference type="SAM" id="Phobius"/>
    </source>
</evidence>
<keyword evidence="9" id="KW-0067">ATP-binding</keyword>
<reference evidence="14 15" key="1">
    <citation type="submission" date="2017-09" db="EMBL/GenBank/DDBJ databases">
        <title>Depth-based differentiation of microbial function through sediment-hosted aquifers and enrichment of novel symbionts in the deep terrestrial subsurface.</title>
        <authorList>
            <person name="Probst A.J."/>
            <person name="Ladd B."/>
            <person name="Jarett J.K."/>
            <person name="Geller-Mcgrath D.E."/>
            <person name="Sieber C.M."/>
            <person name="Emerson J.B."/>
            <person name="Anantharaman K."/>
            <person name="Thomas B.C."/>
            <person name="Malmstrom R."/>
            <person name="Stieglmeier M."/>
            <person name="Klingl A."/>
            <person name="Woyke T."/>
            <person name="Ryan C.M."/>
            <person name="Banfield J.F."/>
        </authorList>
    </citation>
    <scope>NUCLEOTIDE SEQUENCE [LARGE SCALE GENOMIC DNA]</scope>
    <source>
        <strain evidence="14">CG23_combo_of_CG06-09_8_20_14_all_36_12</strain>
    </source>
</reference>
<evidence type="ECO:0000256" key="10">
    <source>
        <dbReference type="ARBA" id="ARBA00023012"/>
    </source>
</evidence>
<keyword evidence="8" id="KW-0418">Kinase</keyword>
<dbReference type="SUPFAM" id="SSF55874">
    <property type="entry name" value="ATPase domain of HSP90 chaperone/DNA topoisomerase II/histidine kinase"/>
    <property type="match status" value="1"/>
</dbReference>
<dbReference type="PRINTS" id="PR00344">
    <property type="entry name" value="BCTRLSENSOR"/>
</dbReference>
<dbReference type="InterPro" id="IPR004358">
    <property type="entry name" value="Sig_transdc_His_kin-like_C"/>
</dbReference>
<keyword evidence="7" id="KW-0547">Nucleotide-binding</keyword>
<evidence type="ECO:0000256" key="7">
    <source>
        <dbReference type="ARBA" id="ARBA00022741"/>
    </source>
</evidence>
<keyword evidence="11 12" id="KW-0472">Membrane</keyword>
<dbReference type="EMBL" id="PCRS01000017">
    <property type="protein sequence ID" value="PIP25009.1"/>
    <property type="molecule type" value="Genomic_DNA"/>
</dbReference>
<protein>
    <recommendedName>
        <fullName evidence="3">histidine kinase</fullName>
        <ecNumber evidence="3">2.7.13.3</ecNumber>
    </recommendedName>
</protein>
<dbReference type="SUPFAM" id="SSF47384">
    <property type="entry name" value="Homodimeric domain of signal transducing histidine kinase"/>
    <property type="match status" value="1"/>
</dbReference>
<dbReference type="PROSITE" id="PS50109">
    <property type="entry name" value="HIS_KIN"/>
    <property type="match status" value="1"/>
</dbReference>
<proteinExistence type="predicted"/>
<feature type="transmembrane region" description="Helical" evidence="12">
    <location>
        <begin position="29"/>
        <end position="49"/>
    </location>
</feature>
<dbReference type="CDD" id="cd00082">
    <property type="entry name" value="HisKA"/>
    <property type="match status" value="1"/>
</dbReference>
<feature type="domain" description="Histidine kinase" evidence="13">
    <location>
        <begin position="97"/>
        <end position="314"/>
    </location>
</feature>
<dbReference type="Proteomes" id="UP000228681">
    <property type="component" value="Unassembled WGS sequence"/>
</dbReference>
<gene>
    <name evidence="14" type="ORF">COX34_01125</name>
</gene>
<dbReference type="PANTHER" id="PTHR43711:SF31">
    <property type="entry name" value="HISTIDINE KINASE"/>
    <property type="match status" value="1"/>
</dbReference>
<evidence type="ECO:0000256" key="9">
    <source>
        <dbReference type="ARBA" id="ARBA00022840"/>
    </source>
</evidence>
<feature type="transmembrane region" description="Helical" evidence="12">
    <location>
        <begin position="56"/>
        <end position="77"/>
    </location>
</feature>
<dbReference type="InterPro" id="IPR003661">
    <property type="entry name" value="HisK_dim/P_dom"/>
</dbReference>
<keyword evidence="12" id="KW-1133">Transmembrane helix</keyword>
<evidence type="ECO:0000256" key="1">
    <source>
        <dbReference type="ARBA" id="ARBA00000085"/>
    </source>
</evidence>
<dbReference type="InterPro" id="IPR050736">
    <property type="entry name" value="Sensor_HK_Regulatory"/>
</dbReference>
<evidence type="ECO:0000256" key="4">
    <source>
        <dbReference type="ARBA" id="ARBA00022475"/>
    </source>
</evidence>
<comment type="caution">
    <text evidence="14">The sequence shown here is derived from an EMBL/GenBank/DDBJ whole genome shotgun (WGS) entry which is preliminary data.</text>
</comment>
<dbReference type="FunFam" id="3.30.565.10:FF:000023">
    <property type="entry name" value="PAS domain-containing sensor histidine kinase"/>
    <property type="match status" value="1"/>
</dbReference>
<dbReference type="AlphaFoldDB" id="A0A2G9Z0M0"/>
<keyword evidence="6" id="KW-0808">Transferase</keyword>
<evidence type="ECO:0000256" key="5">
    <source>
        <dbReference type="ARBA" id="ARBA00022553"/>
    </source>
</evidence>
<evidence type="ECO:0000259" key="13">
    <source>
        <dbReference type="PROSITE" id="PS50109"/>
    </source>
</evidence>
<evidence type="ECO:0000313" key="15">
    <source>
        <dbReference type="Proteomes" id="UP000228681"/>
    </source>
</evidence>
<comment type="catalytic activity">
    <reaction evidence="1">
        <text>ATP + protein L-histidine = ADP + protein N-phospho-L-histidine.</text>
        <dbReference type="EC" id="2.7.13.3"/>
    </reaction>
</comment>
<dbReference type="SMART" id="SM00387">
    <property type="entry name" value="HATPase_c"/>
    <property type="match status" value="1"/>
</dbReference>
<sequence length="314" mass="36346">MDLKKILEQFNLPAQAKKYGIPLWQHPQFLFLVMGVIIFASILISYFIGTRYIADPLLVTLLVIILTIILFVIDFIITQSFERLAEASRMKSEFVGIVSHQLKTPLSNLKWVVELLVSGRVDNIKGKQLEFFQILKENTGRMLQLITDLLTVYRIEEKFELKKEKIVIENLLKEVIEEFNPAIKAKNISIKYEVRENMPEILTDRIQLKLVIENLLDNATRYSKDNGEIKIYLGKKNHNFYFEINDSGIGIPKEDQKYIFQRFFRAVNAKTHQPQGSGLGLYIVKSIINRLGGKIGFQSEENKGSTFWFTIPIK</sequence>
<keyword evidence="5" id="KW-0597">Phosphoprotein</keyword>
<dbReference type="CDD" id="cd00075">
    <property type="entry name" value="HATPase"/>
    <property type="match status" value="1"/>
</dbReference>
<accession>A0A2G9Z0M0</accession>
<dbReference type="GO" id="GO:0005886">
    <property type="term" value="C:plasma membrane"/>
    <property type="evidence" value="ECO:0007669"/>
    <property type="project" value="UniProtKB-SubCell"/>
</dbReference>
<dbReference type="Gene3D" id="3.30.565.10">
    <property type="entry name" value="Histidine kinase-like ATPase, C-terminal domain"/>
    <property type="match status" value="1"/>
</dbReference>
<evidence type="ECO:0000256" key="6">
    <source>
        <dbReference type="ARBA" id="ARBA00022679"/>
    </source>
</evidence>
<dbReference type="Pfam" id="PF00512">
    <property type="entry name" value="HisKA"/>
    <property type="match status" value="1"/>
</dbReference>
<evidence type="ECO:0000256" key="8">
    <source>
        <dbReference type="ARBA" id="ARBA00022777"/>
    </source>
</evidence>
<dbReference type="InterPro" id="IPR036890">
    <property type="entry name" value="HATPase_C_sf"/>
</dbReference>
<evidence type="ECO:0000256" key="2">
    <source>
        <dbReference type="ARBA" id="ARBA00004236"/>
    </source>
</evidence>
<dbReference type="Pfam" id="PF02518">
    <property type="entry name" value="HATPase_c"/>
    <property type="match status" value="1"/>
</dbReference>
<dbReference type="SMART" id="SM00388">
    <property type="entry name" value="HisKA"/>
    <property type="match status" value="1"/>
</dbReference>
<evidence type="ECO:0000256" key="3">
    <source>
        <dbReference type="ARBA" id="ARBA00012438"/>
    </source>
</evidence>
<evidence type="ECO:0000256" key="11">
    <source>
        <dbReference type="ARBA" id="ARBA00023136"/>
    </source>
</evidence>
<keyword evidence="12" id="KW-0812">Transmembrane</keyword>
<dbReference type="EC" id="2.7.13.3" evidence="3"/>
<organism evidence="14 15">
    <name type="scientific">Candidatus Nealsonbacteria bacterium CG23_combo_of_CG06-09_8_20_14_all_36_12</name>
    <dbReference type="NCBI Taxonomy" id="1974718"/>
    <lineage>
        <taxon>Bacteria</taxon>
        <taxon>Candidatus Nealsoniibacteriota</taxon>
    </lineage>
</organism>
<evidence type="ECO:0000313" key="14">
    <source>
        <dbReference type="EMBL" id="PIP25009.1"/>
    </source>
</evidence>
<dbReference type="PANTHER" id="PTHR43711">
    <property type="entry name" value="TWO-COMPONENT HISTIDINE KINASE"/>
    <property type="match status" value="1"/>
</dbReference>
<comment type="subcellular location">
    <subcellularLocation>
        <location evidence="2">Cell membrane</location>
    </subcellularLocation>
</comment>
<dbReference type="GO" id="GO:0005524">
    <property type="term" value="F:ATP binding"/>
    <property type="evidence" value="ECO:0007669"/>
    <property type="project" value="UniProtKB-KW"/>
</dbReference>
<keyword evidence="10" id="KW-0902">Two-component regulatory system</keyword>
<dbReference type="InterPro" id="IPR005467">
    <property type="entry name" value="His_kinase_dom"/>
</dbReference>